<gene>
    <name evidence="1" type="ORF">ERS852385_01373</name>
</gene>
<accession>A0A173ZRZ0</accession>
<dbReference type="Pfam" id="PF12672">
    <property type="entry name" value="DUF3793"/>
    <property type="match status" value="1"/>
</dbReference>
<name>A0A173ZRZ0_9FIRM</name>
<dbReference type="eggNOG" id="ENOG5032SGE">
    <property type="taxonomic scope" value="Bacteria"/>
</dbReference>
<evidence type="ECO:0000313" key="1">
    <source>
        <dbReference type="EMBL" id="CUN79031.1"/>
    </source>
</evidence>
<evidence type="ECO:0000313" key="2">
    <source>
        <dbReference type="Proteomes" id="UP000095546"/>
    </source>
</evidence>
<organism evidence="1 2">
    <name type="scientific">Mitsuokella jalaludinii</name>
    <dbReference type="NCBI Taxonomy" id="187979"/>
    <lineage>
        <taxon>Bacteria</taxon>
        <taxon>Bacillati</taxon>
        <taxon>Bacillota</taxon>
        <taxon>Negativicutes</taxon>
        <taxon>Selenomonadales</taxon>
        <taxon>Selenomonadaceae</taxon>
        <taxon>Mitsuokella</taxon>
    </lineage>
</organism>
<protein>
    <submittedName>
        <fullName evidence="1">Protein of uncharacterized function (DUF3793)</fullName>
    </submittedName>
</protein>
<dbReference type="Proteomes" id="UP000095546">
    <property type="component" value="Unassembled WGS sequence"/>
</dbReference>
<sequence>MGREGFEQLMGFHAAPLLVGLRPASLLSFRRDRFDDFEGLLASYKACFSCKGIEVFRVAEGEAYTLLLFYRAACLRRHLEQAEVRDLLQAYGYPCDEGLDVCLAHLCLRMQLQKSFPHEIGLFLGYPVEDVVGFITHKGQDFCYSGYWKVYANERETRALFDRYAHCTEDFCSRLEQGCSFPDLVKAV</sequence>
<dbReference type="EMBL" id="CYYU01000008">
    <property type="protein sequence ID" value="CUN79031.1"/>
    <property type="molecule type" value="Genomic_DNA"/>
</dbReference>
<reference evidence="1 2" key="1">
    <citation type="submission" date="2015-09" db="EMBL/GenBank/DDBJ databases">
        <authorList>
            <consortium name="Pathogen Informatics"/>
        </authorList>
    </citation>
    <scope>NUCLEOTIDE SEQUENCE [LARGE SCALE GENOMIC DNA]</scope>
    <source>
        <strain evidence="1 2">2789STDY5608828</strain>
    </source>
</reference>
<dbReference type="AlphaFoldDB" id="A0A173ZRZ0"/>
<dbReference type="InterPro" id="IPR024523">
    <property type="entry name" value="DUF3793"/>
</dbReference>
<proteinExistence type="predicted"/>
<dbReference type="STRING" id="187979.ERS852385_01373"/>
<keyword evidence="2" id="KW-1185">Reference proteome</keyword>